<evidence type="ECO:0000256" key="4">
    <source>
        <dbReference type="ARBA" id="ARBA00023175"/>
    </source>
</evidence>
<dbReference type="GO" id="GO:0005524">
    <property type="term" value="F:ATP binding"/>
    <property type="evidence" value="ECO:0007669"/>
    <property type="project" value="UniProtKB-UniRule"/>
</dbReference>
<dbReference type="STRING" id="101091.A0A1C7NII3"/>
<dbReference type="SUPFAM" id="SSF50084">
    <property type="entry name" value="Myosin S1 fragment, N-terminal domain"/>
    <property type="match status" value="1"/>
</dbReference>
<evidence type="ECO:0000256" key="3">
    <source>
        <dbReference type="ARBA" id="ARBA00023123"/>
    </source>
</evidence>
<evidence type="ECO:0000256" key="2">
    <source>
        <dbReference type="ARBA" id="ARBA00022840"/>
    </source>
</evidence>
<reference evidence="10 11" key="1">
    <citation type="submission" date="2016-03" db="EMBL/GenBank/DDBJ databases">
        <title>Choanephora cucurbitarum.</title>
        <authorList>
            <person name="Min B."/>
            <person name="Park H."/>
            <person name="Park J.-H."/>
            <person name="Shin H.-D."/>
            <person name="Choi I.-G."/>
        </authorList>
    </citation>
    <scope>NUCLEOTIDE SEQUENCE [LARGE SCALE GENOMIC DNA]</scope>
    <source>
        <strain evidence="10 11">KUS-F28377</strain>
    </source>
</reference>
<feature type="binding site" evidence="6">
    <location>
        <begin position="175"/>
        <end position="182"/>
    </location>
    <ligand>
        <name>ATP</name>
        <dbReference type="ChEBI" id="CHEBI:30616"/>
    </ligand>
</feature>
<dbReference type="Pfam" id="PF00063">
    <property type="entry name" value="Myosin_head"/>
    <property type="match status" value="1"/>
</dbReference>
<dbReference type="Gene3D" id="3.40.850.10">
    <property type="entry name" value="Kinesin motor domain"/>
    <property type="match status" value="1"/>
</dbReference>
<dbReference type="FunFam" id="1.10.10.820:FF:000001">
    <property type="entry name" value="Myosin heavy chain"/>
    <property type="match status" value="1"/>
</dbReference>
<dbReference type="InterPro" id="IPR036103">
    <property type="entry name" value="MYSc_Myo5"/>
</dbReference>
<organism evidence="10 11">
    <name type="scientific">Choanephora cucurbitarum</name>
    <dbReference type="NCBI Taxonomy" id="101091"/>
    <lineage>
        <taxon>Eukaryota</taxon>
        <taxon>Fungi</taxon>
        <taxon>Fungi incertae sedis</taxon>
        <taxon>Mucoromycota</taxon>
        <taxon>Mucoromycotina</taxon>
        <taxon>Mucoromycetes</taxon>
        <taxon>Mucorales</taxon>
        <taxon>Mucorineae</taxon>
        <taxon>Choanephoraceae</taxon>
        <taxon>Choanephoroideae</taxon>
        <taxon>Choanephora</taxon>
    </lineage>
</organism>
<proteinExistence type="inferred from homology"/>
<dbReference type="PROSITE" id="PS51456">
    <property type="entry name" value="MYOSIN_MOTOR"/>
    <property type="match status" value="1"/>
</dbReference>
<feature type="region of interest" description="Actin-binding" evidence="6">
    <location>
        <begin position="650"/>
        <end position="672"/>
    </location>
</feature>
<dbReference type="PRINTS" id="PR00193">
    <property type="entry name" value="MYOSINHEAVY"/>
</dbReference>
<dbReference type="OrthoDB" id="6108017at2759"/>
<evidence type="ECO:0000313" key="10">
    <source>
        <dbReference type="EMBL" id="OBZ88922.1"/>
    </source>
</evidence>
<keyword evidence="7" id="KW-0175">Coiled coil</keyword>
<dbReference type="CDD" id="cd23767">
    <property type="entry name" value="IQCD"/>
    <property type="match status" value="1"/>
</dbReference>
<dbReference type="InParanoid" id="A0A1C7NII3"/>
<dbReference type="Proteomes" id="UP000093000">
    <property type="component" value="Unassembled WGS sequence"/>
</dbReference>
<dbReference type="EMBL" id="LUGH01000124">
    <property type="protein sequence ID" value="OBZ88922.1"/>
    <property type="molecule type" value="Genomic_DNA"/>
</dbReference>
<accession>A0A1C7NII3</accession>
<dbReference type="InterPro" id="IPR000048">
    <property type="entry name" value="IQ_motif_EF-hand-BS"/>
</dbReference>
<protein>
    <submittedName>
        <fullName evidence="10">Myosin-2</fullName>
    </submittedName>
</protein>
<evidence type="ECO:0000256" key="7">
    <source>
        <dbReference type="SAM" id="Coils"/>
    </source>
</evidence>
<keyword evidence="1 6" id="KW-0547">Nucleotide-binding</keyword>
<dbReference type="Pfam" id="PF00612">
    <property type="entry name" value="IQ"/>
    <property type="match status" value="3"/>
</dbReference>
<comment type="similarity">
    <text evidence="6">Belongs to the TRAFAC class myosin-kinesin ATPase superfamily. Myosin family.</text>
</comment>
<feature type="region of interest" description="Disordered" evidence="8">
    <location>
        <begin position="984"/>
        <end position="1004"/>
    </location>
</feature>
<dbReference type="PROSITE" id="PS50096">
    <property type="entry name" value="IQ"/>
    <property type="match status" value="4"/>
</dbReference>
<sequence length="1088" mass="124693">MTQANLDLVEVYTQGIKAWFTDEENGWVSASVISKQQDDKSVTITFQDDMDAEKQHVFESSLADIESGKISLPPLRNPPKMENTDDLTNLSYLNEPSVLQTIKTRYEQNNIYTYSGIVLIAANPFARVKLYDPEIIQKYSGSRRGDLEPHLFAIAEDAYRCMIRDNKNQTIIVSGESGAGKTVSAKYIMRYFATADDKEASGKEAKGESMTEVEEQILATNPIMEAFGNAKTTRNDNSSRFGKYIQIEFDKQRNIVGAKIKTYLLERSRLIFQPDTERNYHIFYQLCSGATEAEKQELALKSWSEFHYMNQSGTGEINGVDDAKDFEETREGLKTIGIHEETQADIFRLLAALLHLGNIEIGGRNDATLSEDEPSLSKATELLGLDKTDFRKWLVRKQIVTRSEKIISNLSPTQAQVVRDSVAKFIYANLFDWLVEVINNSLSCSDADKVASFIGVLDIYGFEHFKKNSFEQFCINYANEKLQQQFNQHVFKLEQEEYVKEEIDWKFISFSDNQKCIEMIEAKMGILSLLDEESRLPSGSDQGFCNKLYQNFGSAPQYQDYFKKPRFSNNAFVVAHYAHDVQYEAEGFMDKNKDTVPDELLNCLQASKSKFLVDIIQPPPSSPVVEQAPAKKTLNAAKKPTLGSIFKLSLITLMDTIGETNVHYIRCIKPNEAKVAWVFQSNIVLSQLRACGVLETIRISCAGYPTRWTFDEFSERYHALIDFKYWDPRTNPDIRTVCSQILDFTINDKNKYQVGLTKIFFRAGQLAYMEKLRADKLNACATMIQKNIRRYLTRLHYLRTRKAILMLQSVARQKYAVCKLELMRKEKAAVVIQKNWRRYIARKKYLQTRQTIIQTQAAVRGIISRKKHATLKRDRAVIMIQKVARGYLARKKYQATRNYIIQIQTSIRRRQARRQLIVLRAEARSVSHLKEASYKLESRVVDLIQNLTQQREEKSRLKLKAVELENQVRSWIDKYDKLNQKSKEIEGTIGNGPTAESNSTGKSDDAWTALKSQRDALQAEYMSSLNKIKSQDKELMRLKEELLGQKNDVAKLKVASKGGFKKSDGDISELKNQISALKAQSEYKLYVQ</sequence>
<keyword evidence="3 6" id="KW-0518">Myosin</keyword>
<dbReference type="GO" id="GO:0016459">
    <property type="term" value="C:myosin complex"/>
    <property type="evidence" value="ECO:0007669"/>
    <property type="project" value="UniProtKB-KW"/>
</dbReference>
<comment type="caution">
    <text evidence="10">The sequence shown here is derived from an EMBL/GenBank/DDBJ whole genome shotgun (WGS) entry which is preliminary data.</text>
</comment>
<dbReference type="SMART" id="SM00015">
    <property type="entry name" value="IQ"/>
    <property type="match status" value="5"/>
</dbReference>
<dbReference type="AlphaFoldDB" id="A0A1C7NII3"/>
<dbReference type="Gene3D" id="6.20.240.20">
    <property type="match status" value="1"/>
</dbReference>
<evidence type="ECO:0000259" key="9">
    <source>
        <dbReference type="PROSITE" id="PS51456"/>
    </source>
</evidence>
<feature type="coiled-coil region" evidence="7">
    <location>
        <begin position="940"/>
        <end position="981"/>
    </location>
</feature>
<dbReference type="FunCoup" id="A0A1C7NII3">
    <property type="interactions" value="96"/>
</dbReference>
<evidence type="ECO:0000256" key="5">
    <source>
        <dbReference type="ARBA" id="ARBA00023203"/>
    </source>
</evidence>
<dbReference type="SMART" id="SM00242">
    <property type="entry name" value="MYSc"/>
    <property type="match status" value="1"/>
</dbReference>
<dbReference type="InterPro" id="IPR036961">
    <property type="entry name" value="Kinesin_motor_dom_sf"/>
</dbReference>
<keyword evidence="11" id="KW-1185">Reference proteome</keyword>
<feature type="domain" description="Myosin motor" evidence="9">
    <location>
        <begin position="82"/>
        <end position="774"/>
    </location>
</feature>
<dbReference type="InterPro" id="IPR001609">
    <property type="entry name" value="Myosin_head_motor_dom-like"/>
</dbReference>
<dbReference type="GO" id="GO:0007015">
    <property type="term" value="P:actin filament organization"/>
    <property type="evidence" value="ECO:0007669"/>
    <property type="project" value="TreeGrafter"/>
</dbReference>
<feature type="coiled-coil region" evidence="7">
    <location>
        <begin position="1021"/>
        <end position="1080"/>
    </location>
</feature>
<keyword evidence="4 6" id="KW-0505">Motor protein</keyword>
<evidence type="ECO:0000313" key="11">
    <source>
        <dbReference type="Proteomes" id="UP000093000"/>
    </source>
</evidence>
<dbReference type="Gene3D" id="1.20.5.190">
    <property type="match status" value="3"/>
</dbReference>
<dbReference type="GO" id="GO:0016020">
    <property type="term" value="C:membrane"/>
    <property type="evidence" value="ECO:0007669"/>
    <property type="project" value="TreeGrafter"/>
</dbReference>
<dbReference type="GO" id="GO:0000146">
    <property type="term" value="F:microfilament motor activity"/>
    <property type="evidence" value="ECO:0007669"/>
    <property type="project" value="TreeGrafter"/>
</dbReference>
<dbReference type="InterPro" id="IPR027417">
    <property type="entry name" value="P-loop_NTPase"/>
</dbReference>
<dbReference type="SUPFAM" id="SSF52540">
    <property type="entry name" value="P-loop containing nucleoside triphosphate hydrolases"/>
    <property type="match status" value="2"/>
</dbReference>
<keyword evidence="2 6" id="KW-0067">ATP-binding</keyword>
<dbReference type="Gene3D" id="1.20.58.530">
    <property type="match status" value="1"/>
</dbReference>
<dbReference type="GO" id="GO:0051015">
    <property type="term" value="F:actin filament binding"/>
    <property type="evidence" value="ECO:0007669"/>
    <property type="project" value="TreeGrafter"/>
</dbReference>
<keyword evidence="5 6" id="KW-0009">Actin-binding</keyword>
<dbReference type="CDD" id="cd01380">
    <property type="entry name" value="MYSc_Myo5"/>
    <property type="match status" value="1"/>
</dbReference>
<evidence type="ECO:0000256" key="8">
    <source>
        <dbReference type="SAM" id="MobiDB-lite"/>
    </source>
</evidence>
<dbReference type="PANTHER" id="PTHR13140:SF706">
    <property type="entry name" value="DILUTE CLASS UNCONVENTIONAL MYOSIN, ISOFORM C"/>
    <property type="match status" value="1"/>
</dbReference>
<dbReference type="GO" id="GO:0005737">
    <property type="term" value="C:cytoplasm"/>
    <property type="evidence" value="ECO:0007669"/>
    <property type="project" value="TreeGrafter"/>
</dbReference>
<name>A0A1C7NII3_9FUNG</name>
<evidence type="ECO:0000256" key="1">
    <source>
        <dbReference type="ARBA" id="ARBA00022741"/>
    </source>
</evidence>
<dbReference type="Gene3D" id="1.20.120.720">
    <property type="entry name" value="Myosin VI head, motor domain, U50 subdomain"/>
    <property type="match status" value="1"/>
</dbReference>
<dbReference type="PANTHER" id="PTHR13140">
    <property type="entry name" value="MYOSIN"/>
    <property type="match status" value="1"/>
</dbReference>
<gene>
    <name evidence="10" type="primary">MYO2_0</name>
    <name evidence="10" type="ORF">A0J61_03028</name>
</gene>
<dbReference type="Gene3D" id="1.10.10.820">
    <property type="match status" value="1"/>
</dbReference>
<evidence type="ECO:0000256" key="6">
    <source>
        <dbReference type="PROSITE-ProRule" id="PRU00782"/>
    </source>
</evidence>